<evidence type="ECO:0000313" key="2">
    <source>
        <dbReference type="EMBL" id="CAA9257830.1"/>
    </source>
</evidence>
<sequence length="147" mass="15996">MSDSSPVHLTPSGPPETVLDPEPAEALESLTAALGLSGEQRRKAVSAVVARHPRFLDGWARLGELARDDVEAYACFRVGYHRGLDRLRQSGWRGSGYVRWEHETNRGFLRSLQGLQAKAAAIGEDDEAERTSLFLTQLDPGLAGGGR</sequence>
<accession>A0A6J4IQ35</accession>
<dbReference type="AlphaFoldDB" id="A0A6J4IQ35"/>
<dbReference type="InterPro" id="IPR014487">
    <property type="entry name" value="DUF3151"/>
</dbReference>
<proteinExistence type="predicted"/>
<name>A0A6J4IQ35_9ACTN</name>
<dbReference type="Pfam" id="PF11349">
    <property type="entry name" value="DUF3151"/>
    <property type="match status" value="1"/>
</dbReference>
<feature type="region of interest" description="Disordered" evidence="1">
    <location>
        <begin position="1"/>
        <end position="21"/>
    </location>
</feature>
<organism evidence="2">
    <name type="scientific">uncultured Acidimicrobiales bacterium</name>
    <dbReference type="NCBI Taxonomy" id="310071"/>
    <lineage>
        <taxon>Bacteria</taxon>
        <taxon>Bacillati</taxon>
        <taxon>Actinomycetota</taxon>
        <taxon>Acidimicrobiia</taxon>
        <taxon>Acidimicrobiales</taxon>
        <taxon>environmental samples</taxon>
    </lineage>
</organism>
<reference evidence="2" key="1">
    <citation type="submission" date="2020-02" db="EMBL/GenBank/DDBJ databases">
        <authorList>
            <person name="Meier V. D."/>
        </authorList>
    </citation>
    <scope>NUCLEOTIDE SEQUENCE</scope>
    <source>
        <strain evidence="2">AVDCRST_MAG20</strain>
    </source>
</reference>
<gene>
    <name evidence="2" type="ORF">AVDCRST_MAG20-2765</name>
</gene>
<evidence type="ECO:0008006" key="3">
    <source>
        <dbReference type="Google" id="ProtNLM"/>
    </source>
</evidence>
<evidence type="ECO:0000256" key="1">
    <source>
        <dbReference type="SAM" id="MobiDB-lite"/>
    </source>
</evidence>
<dbReference type="EMBL" id="CADCSY010000120">
    <property type="protein sequence ID" value="CAA9257830.1"/>
    <property type="molecule type" value="Genomic_DNA"/>
</dbReference>
<protein>
    <recommendedName>
        <fullName evidence="3">DUF3151 domain-containing protein</fullName>
    </recommendedName>
</protein>